<keyword evidence="2" id="KW-1185">Reference proteome</keyword>
<evidence type="ECO:0000313" key="1">
    <source>
        <dbReference type="EMBL" id="TFK62692.1"/>
    </source>
</evidence>
<proteinExistence type="predicted"/>
<evidence type="ECO:0000313" key="2">
    <source>
        <dbReference type="Proteomes" id="UP000308600"/>
    </source>
</evidence>
<accession>A0ACD3ACV7</accession>
<organism evidence="1 2">
    <name type="scientific">Pluteus cervinus</name>
    <dbReference type="NCBI Taxonomy" id="181527"/>
    <lineage>
        <taxon>Eukaryota</taxon>
        <taxon>Fungi</taxon>
        <taxon>Dikarya</taxon>
        <taxon>Basidiomycota</taxon>
        <taxon>Agaricomycotina</taxon>
        <taxon>Agaricomycetes</taxon>
        <taxon>Agaricomycetidae</taxon>
        <taxon>Agaricales</taxon>
        <taxon>Pluteineae</taxon>
        <taxon>Pluteaceae</taxon>
        <taxon>Pluteus</taxon>
    </lineage>
</organism>
<gene>
    <name evidence="1" type="ORF">BDN72DRAFT_964375</name>
</gene>
<reference evidence="1 2" key="1">
    <citation type="journal article" date="2019" name="Nat. Ecol. Evol.">
        <title>Megaphylogeny resolves global patterns of mushroom evolution.</title>
        <authorList>
            <person name="Varga T."/>
            <person name="Krizsan K."/>
            <person name="Foldi C."/>
            <person name="Dima B."/>
            <person name="Sanchez-Garcia M."/>
            <person name="Sanchez-Ramirez S."/>
            <person name="Szollosi G.J."/>
            <person name="Szarkandi J.G."/>
            <person name="Papp V."/>
            <person name="Albert L."/>
            <person name="Andreopoulos W."/>
            <person name="Angelini C."/>
            <person name="Antonin V."/>
            <person name="Barry K.W."/>
            <person name="Bougher N.L."/>
            <person name="Buchanan P."/>
            <person name="Buyck B."/>
            <person name="Bense V."/>
            <person name="Catcheside P."/>
            <person name="Chovatia M."/>
            <person name="Cooper J."/>
            <person name="Damon W."/>
            <person name="Desjardin D."/>
            <person name="Finy P."/>
            <person name="Geml J."/>
            <person name="Haridas S."/>
            <person name="Hughes K."/>
            <person name="Justo A."/>
            <person name="Karasinski D."/>
            <person name="Kautmanova I."/>
            <person name="Kiss B."/>
            <person name="Kocsube S."/>
            <person name="Kotiranta H."/>
            <person name="LaButti K.M."/>
            <person name="Lechner B.E."/>
            <person name="Liimatainen K."/>
            <person name="Lipzen A."/>
            <person name="Lukacs Z."/>
            <person name="Mihaltcheva S."/>
            <person name="Morgado L.N."/>
            <person name="Niskanen T."/>
            <person name="Noordeloos M.E."/>
            <person name="Ohm R.A."/>
            <person name="Ortiz-Santana B."/>
            <person name="Ovrebo C."/>
            <person name="Racz N."/>
            <person name="Riley R."/>
            <person name="Savchenko A."/>
            <person name="Shiryaev A."/>
            <person name="Soop K."/>
            <person name="Spirin V."/>
            <person name="Szebenyi C."/>
            <person name="Tomsovsky M."/>
            <person name="Tulloss R.E."/>
            <person name="Uehling J."/>
            <person name="Grigoriev I.V."/>
            <person name="Vagvolgyi C."/>
            <person name="Papp T."/>
            <person name="Martin F.M."/>
            <person name="Miettinen O."/>
            <person name="Hibbett D.S."/>
            <person name="Nagy L.G."/>
        </authorList>
    </citation>
    <scope>NUCLEOTIDE SEQUENCE [LARGE SCALE GENOMIC DNA]</scope>
    <source>
        <strain evidence="1 2">NL-1719</strain>
    </source>
</reference>
<name>A0ACD3ACV7_9AGAR</name>
<dbReference type="Proteomes" id="UP000308600">
    <property type="component" value="Unassembled WGS sequence"/>
</dbReference>
<protein>
    <submittedName>
        <fullName evidence="1">Uncharacterized protein</fullName>
    </submittedName>
</protein>
<sequence>MVTIPQDIIHLILDQIDQTSLNACAIASRQFLPLCRARVFKLISIHNIPPPEKSISVNLCRNLRQIFTETPCLVDYVRILELRFDGALAVDPDLCWILGQLKSLTGLVLMSSTPYTKWESLGSSVQISLVECLRLPTLNSLSIEYHKGIPISILDGATNLTHLKFWSVTWSASFSAPSNSPQIFVRPTHLQIAGCYDSTPYRFLYDFLTPPGPFSFEVLAELDVQVTNANKAQLIKVTEVCHSALRKLKLRLEDELSFDLSSLTSLESLWVKAELHQFSNEKEVTYNNFRAMIETLITSNSTTLRMIDIYFSLNMDDFAQYPWGDLDDAIYRIAKRSTPLRLELQQAELFASRQDDRFQFVRDQLPKLTCEGSIVIRTSMWNGRL</sequence>
<dbReference type="EMBL" id="ML208565">
    <property type="protein sequence ID" value="TFK62692.1"/>
    <property type="molecule type" value="Genomic_DNA"/>
</dbReference>